<dbReference type="InterPro" id="IPR052174">
    <property type="entry name" value="Flavoredoxin"/>
</dbReference>
<dbReference type="RefSeq" id="WP_286678616.1">
    <property type="nucleotide sequence ID" value="NZ_MNXI01000093.1"/>
</dbReference>
<proteinExistence type="inferred from homology"/>
<comment type="similarity">
    <text evidence="3">Belongs to the flavoredoxin family.</text>
</comment>
<evidence type="ECO:0000256" key="1">
    <source>
        <dbReference type="ARBA" id="ARBA00001917"/>
    </source>
</evidence>
<feature type="chain" id="PRO_5039341549" description="Flavin reductase like domain-containing protein" evidence="4">
    <location>
        <begin position="24"/>
        <end position="188"/>
    </location>
</feature>
<reference evidence="7" key="1">
    <citation type="submission" date="2017-09" db="EMBL/GenBank/DDBJ databases">
        <title>Depth-based differentiation of microbial function through sediment-hosted aquifers and enrichment of novel symbionts in the deep terrestrial subsurface.</title>
        <authorList>
            <person name="Probst A.J."/>
            <person name="Ladd B."/>
            <person name="Jarett J.K."/>
            <person name="Geller-Mcgrath D.E."/>
            <person name="Sieber C.M.K."/>
            <person name="Emerson J.B."/>
            <person name="Anantharaman K."/>
            <person name="Thomas B.C."/>
            <person name="Malmstrom R."/>
            <person name="Stieglmeier M."/>
            <person name="Klingl A."/>
            <person name="Woyke T."/>
            <person name="Ryan C.M."/>
            <person name="Banfield J.F."/>
        </authorList>
    </citation>
    <scope>NUCLEOTIDE SEQUENCE [LARGE SCALE GENOMIC DNA]</scope>
</reference>
<evidence type="ECO:0000313" key="7">
    <source>
        <dbReference type="Proteomes" id="UP000230956"/>
    </source>
</evidence>
<sequence>MAKKLVSGIIGLLPLPLTLVTVANNENVSDIFTASWIGVLCTDPLYIGVGINASHYAHSLIEDNGEFTVNIMEEGFEREIDLLGRLSGRDVDKFEQARLTAYPAKEVKAPTVLEAAISIECKVQEVLRLGTHDYYIGRVVATHVEELVLKDDKLNVEALRPIVFAAEAYWAIGRKIGQMGKTGRLRAG</sequence>
<dbReference type="GO" id="GO:0016646">
    <property type="term" value="F:oxidoreductase activity, acting on the CH-NH group of donors, NAD or NADP as acceptor"/>
    <property type="evidence" value="ECO:0007669"/>
    <property type="project" value="UniProtKB-ARBA"/>
</dbReference>
<accession>A0A2M7T834</accession>
<dbReference type="PANTHER" id="PTHR43567">
    <property type="entry name" value="FLAVOREDOXIN-RELATED-RELATED"/>
    <property type="match status" value="1"/>
</dbReference>
<dbReference type="InterPro" id="IPR002563">
    <property type="entry name" value="Flavin_Rdtase-like_dom"/>
</dbReference>
<name>A0A2M7T834_9ACTN</name>
<keyword evidence="2" id="KW-0285">Flavoprotein</keyword>
<dbReference type="PANTHER" id="PTHR43567:SF1">
    <property type="entry name" value="FLAVOREDOXIN"/>
    <property type="match status" value="1"/>
</dbReference>
<dbReference type="Proteomes" id="UP000230956">
    <property type="component" value="Unassembled WGS sequence"/>
</dbReference>
<dbReference type="EMBL" id="PFNG01000128">
    <property type="protein sequence ID" value="PIZ39168.1"/>
    <property type="molecule type" value="Genomic_DNA"/>
</dbReference>
<protein>
    <recommendedName>
        <fullName evidence="5">Flavin reductase like domain-containing protein</fullName>
    </recommendedName>
</protein>
<feature type="domain" description="Flavin reductase like" evidence="5">
    <location>
        <begin position="10"/>
        <end position="156"/>
    </location>
</feature>
<dbReference type="Gene3D" id="2.30.110.10">
    <property type="entry name" value="Electron Transport, Fmn-binding Protein, Chain A"/>
    <property type="match status" value="1"/>
</dbReference>
<dbReference type="GO" id="GO:0010181">
    <property type="term" value="F:FMN binding"/>
    <property type="evidence" value="ECO:0007669"/>
    <property type="project" value="InterPro"/>
</dbReference>
<evidence type="ECO:0000256" key="3">
    <source>
        <dbReference type="ARBA" id="ARBA00038054"/>
    </source>
</evidence>
<comment type="caution">
    <text evidence="6">The sequence shown here is derived from an EMBL/GenBank/DDBJ whole genome shotgun (WGS) entry which is preliminary data.</text>
</comment>
<feature type="signal peptide" evidence="4">
    <location>
        <begin position="1"/>
        <end position="23"/>
    </location>
</feature>
<dbReference type="SUPFAM" id="SSF50475">
    <property type="entry name" value="FMN-binding split barrel"/>
    <property type="match status" value="1"/>
</dbReference>
<dbReference type="SMART" id="SM00903">
    <property type="entry name" value="Flavin_Reduct"/>
    <property type="match status" value="1"/>
</dbReference>
<evidence type="ECO:0000313" key="6">
    <source>
        <dbReference type="EMBL" id="PIZ39168.1"/>
    </source>
</evidence>
<dbReference type="Pfam" id="PF01613">
    <property type="entry name" value="Flavin_Reduct"/>
    <property type="match status" value="1"/>
</dbReference>
<evidence type="ECO:0000256" key="2">
    <source>
        <dbReference type="ARBA" id="ARBA00022630"/>
    </source>
</evidence>
<keyword evidence="4" id="KW-0732">Signal</keyword>
<evidence type="ECO:0000256" key="4">
    <source>
        <dbReference type="SAM" id="SignalP"/>
    </source>
</evidence>
<evidence type="ECO:0000259" key="5">
    <source>
        <dbReference type="SMART" id="SM00903"/>
    </source>
</evidence>
<gene>
    <name evidence="6" type="ORF">COY37_05320</name>
</gene>
<organism evidence="6 7">
    <name type="scientific">Candidatus Aquicultor secundus</name>
    <dbReference type="NCBI Taxonomy" id="1973895"/>
    <lineage>
        <taxon>Bacteria</taxon>
        <taxon>Bacillati</taxon>
        <taxon>Actinomycetota</taxon>
        <taxon>Candidatus Aquicultoria</taxon>
        <taxon>Candidatus Aquicultorales</taxon>
        <taxon>Candidatus Aquicultoraceae</taxon>
        <taxon>Candidatus Aquicultor</taxon>
    </lineage>
</organism>
<comment type="cofactor">
    <cofactor evidence="1">
        <name>FMN</name>
        <dbReference type="ChEBI" id="CHEBI:58210"/>
    </cofactor>
</comment>
<dbReference type="InterPro" id="IPR012349">
    <property type="entry name" value="Split_barrel_FMN-bd"/>
</dbReference>
<dbReference type="AlphaFoldDB" id="A0A2M7T834"/>